<name>A0A8H6CGE6_9LECA</name>
<dbReference type="RefSeq" id="XP_037152395.1">
    <property type="nucleotide sequence ID" value="XM_037292033.1"/>
</dbReference>
<accession>A0A8H6CGE6</accession>
<evidence type="ECO:0000313" key="2">
    <source>
        <dbReference type="EMBL" id="KAF6223049.1"/>
    </source>
</evidence>
<dbReference type="Proteomes" id="UP000593566">
    <property type="component" value="Unassembled WGS sequence"/>
</dbReference>
<proteinExistence type="predicted"/>
<protein>
    <submittedName>
        <fullName evidence="2">Uncharacterized protein</fullName>
    </submittedName>
</protein>
<feature type="chain" id="PRO_5034707574" evidence="1">
    <location>
        <begin position="20"/>
        <end position="84"/>
    </location>
</feature>
<feature type="signal peptide" evidence="1">
    <location>
        <begin position="1"/>
        <end position="19"/>
    </location>
</feature>
<keyword evidence="3" id="KW-1185">Reference proteome</keyword>
<evidence type="ECO:0000256" key="1">
    <source>
        <dbReference type="SAM" id="SignalP"/>
    </source>
</evidence>
<evidence type="ECO:0000313" key="3">
    <source>
        <dbReference type="Proteomes" id="UP000593566"/>
    </source>
</evidence>
<dbReference type="GeneID" id="59329519"/>
<dbReference type="EMBL" id="JACCJB010000011">
    <property type="protein sequence ID" value="KAF6223049.1"/>
    <property type="molecule type" value="Genomic_DNA"/>
</dbReference>
<keyword evidence="1" id="KW-0732">Signal</keyword>
<organism evidence="2 3">
    <name type="scientific">Letharia lupina</name>
    <dbReference type="NCBI Taxonomy" id="560253"/>
    <lineage>
        <taxon>Eukaryota</taxon>
        <taxon>Fungi</taxon>
        <taxon>Dikarya</taxon>
        <taxon>Ascomycota</taxon>
        <taxon>Pezizomycotina</taxon>
        <taxon>Lecanoromycetes</taxon>
        <taxon>OSLEUM clade</taxon>
        <taxon>Lecanoromycetidae</taxon>
        <taxon>Lecanorales</taxon>
        <taxon>Lecanorineae</taxon>
        <taxon>Parmeliaceae</taxon>
        <taxon>Letharia</taxon>
    </lineage>
</organism>
<sequence>MQFQTILCLLAATATPMLATPLSLEYNSLQPRSIQSESCQHMGVAIDAVMDRLDDDDCDAKCKTESNKALEALMSVQKEFPCAS</sequence>
<reference evidence="2 3" key="1">
    <citation type="journal article" date="2020" name="Genomics">
        <title>Complete, high-quality genomes from long-read metagenomic sequencing of two wolf lichen thalli reveals enigmatic genome architecture.</title>
        <authorList>
            <person name="McKenzie S.K."/>
            <person name="Walston R.F."/>
            <person name="Allen J.L."/>
        </authorList>
    </citation>
    <scope>NUCLEOTIDE SEQUENCE [LARGE SCALE GENOMIC DNA]</scope>
    <source>
        <strain evidence="2">WasteWater1</strain>
    </source>
</reference>
<comment type="caution">
    <text evidence="2">The sequence shown here is derived from an EMBL/GenBank/DDBJ whole genome shotgun (WGS) entry which is preliminary data.</text>
</comment>
<gene>
    <name evidence="2" type="ORF">HO133_001101</name>
</gene>
<dbReference type="AlphaFoldDB" id="A0A8H6CGE6"/>